<proteinExistence type="predicted"/>
<dbReference type="GO" id="GO:0000981">
    <property type="term" value="F:DNA-binding transcription factor activity, RNA polymerase II-specific"/>
    <property type="evidence" value="ECO:0007669"/>
    <property type="project" value="InterPro"/>
</dbReference>
<dbReference type="VEuPathDB" id="FungiDB:PV10_08716"/>
<dbReference type="PANTHER" id="PTHR31668:SF4">
    <property type="entry name" value="TRANSCRIPTIONAL ACTIVATOR PROTEIN DAL81"/>
    <property type="match status" value="1"/>
</dbReference>
<dbReference type="HOGENOM" id="CLU_006632_3_0_1"/>
<evidence type="ECO:0000256" key="2">
    <source>
        <dbReference type="ARBA" id="ARBA00023015"/>
    </source>
</evidence>
<keyword evidence="5" id="KW-0539">Nucleus</keyword>
<feature type="region of interest" description="Disordered" evidence="6">
    <location>
        <begin position="67"/>
        <end position="100"/>
    </location>
</feature>
<dbReference type="Proteomes" id="UP000054302">
    <property type="component" value="Unassembled WGS sequence"/>
</dbReference>
<dbReference type="OMA" id="HIQADDW"/>
<evidence type="ECO:0000256" key="6">
    <source>
        <dbReference type="SAM" id="MobiDB-lite"/>
    </source>
</evidence>
<feature type="compositionally biased region" description="Polar residues" evidence="6">
    <location>
        <begin position="69"/>
        <end position="87"/>
    </location>
</feature>
<evidence type="ECO:0000259" key="7">
    <source>
        <dbReference type="PROSITE" id="PS50048"/>
    </source>
</evidence>
<dbReference type="InterPro" id="IPR007219">
    <property type="entry name" value="XnlR_reg_dom"/>
</dbReference>
<dbReference type="InterPro" id="IPR050797">
    <property type="entry name" value="Carb_Metab_Trans_Reg"/>
</dbReference>
<gene>
    <name evidence="8" type="ORF">PV10_08716</name>
</gene>
<dbReference type="SUPFAM" id="SSF57701">
    <property type="entry name" value="Zn2/Cys6 DNA-binding domain"/>
    <property type="match status" value="1"/>
</dbReference>
<evidence type="ECO:0000313" key="9">
    <source>
        <dbReference type="Proteomes" id="UP000054302"/>
    </source>
</evidence>
<dbReference type="GO" id="GO:0005634">
    <property type="term" value="C:nucleus"/>
    <property type="evidence" value="ECO:0007669"/>
    <property type="project" value="TreeGrafter"/>
</dbReference>
<dbReference type="GO" id="GO:0006351">
    <property type="term" value="P:DNA-templated transcription"/>
    <property type="evidence" value="ECO:0007669"/>
    <property type="project" value="InterPro"/>
</dbReference>
<dbReference type="GO" id="GO:0001080">
    <property type="term" value="P:nitrogen catabolite activation of transcription from RNA polymerase II promoter"/>
    <property type="evidence" value="ECO:0007669"/>
    <property type="project" value="TreeGrafter"/>
</dbReference>
<protein>
    <recommendedName>
        <fullName evidence="7">Zn(2)-C6 fungal-type domain-containing protein</fullName>
    </recommendedName>
</protein>
<dbReference type="STRING" id="212818.A0A0D1XLR2"/>
<dbReference type="PROSITE" id="PS50048">
    <property type="entry name" value="ZN2_CY6_FUNGAL_2"/>
    <property type="match status" value="1"/>
</dbReference>
<dbReference type="InterPro" id="IPR001138">
    <property type="entry name" value="Zn2Cys6_DnaBD"/>
</dbReference>
<dbReference type="InterPro" id="IPR036864">
    <property type="entry name" value="Zn2-C6_fun-type_DNA-bd_sf"/>
</dbReference>
<dbReference type="AlphaFoldDB" id="A0A0D1XLR2"/>
<keyword evidence="1" id="KW-0479">Metal-binding</keyword>
<dbReference type="CDD" id="cd12148">
    <property type="entry name" value="fungal_TF_MHR"/>
    <property type="match status" value="1"/>
</dbReference>
<dbReference type="GO" id="GO:0008270">
    <property type="term" value="F:zinc ion binding"/>
    <property type="evidence" value="ECO:0007669"/>
    <property type="project" value="InterPro"/>
</dbReference>
<keyword evidence="4" id="KW-0804">Transcription</keyword>
<reference evidence="8 9" key="1">
    <citation type="submission" date="2015-01" db="EMBL/GenBank/DDBJ databases">
        <title>The Genome Sequence of Exophiala mesophila CBS40295.</title>
        <authorList>
            <consortium name="The Broad Institute Genomics Platform"/>
            <person name="Cuomo C."/>
            <person name="de Hoog S."/>
            <person name="Gorbushina A."/>
            <person name="Stielow B."/>
            <person name="Teixiera M."/>
            <person name="Abouelleil A."/>
            <person name="Chapman S.B."/>
            <person name="Priest M."/>
            <person name="Young S.K."/>
            <person name="Wortman J."/>
            <person name="Nusbaum C."/>
            <person name="Birren B."/>
        </authorList>
    </citation>
    <scope>NUCLEOTIDE SEQUENCE [LARGE SCALE GENOMIC DNA]</scope>
    <source>
        <strain evidence="8 9">CBS 40295</strain>
    </source>
</reference>
<feature type="region of interest" description="Disordered" evidence="6">
    <location>
        <begin position="199"/>
        <end position="243"/>
    </location>
</feature>
<accession>A0A0D1XLR2</accession>
<dbReference type="PROSITE" id="PS00463">
    <property type="entry name" value="ZN2_CY6_FUNGAL_1"/>
    <property type="match status" value="1"/>
</dbReference>
<keyword evidence="2" id="KW-0805">Transcription regulation</keyword>
<keyword evidence="3" id="KW-0238">DNA-binding</keyword>
<evidence type="ECO:0000256" key="3">
    <source>
        <dbReference type="ARBA" id="ARBA00023125"/>
    </source>
</evidence>
<dbReference type="OrthoDB" id="3034343at2759"/>
<dbReference type="CDD" id="cd00067">
    <property type="entry name" value="GAL4"/>
    <property type="match status" value="1"/>
</dbReference>
<dbReference type="RefSeq" id="XP_016220690.1">
    <property type="nucleotide sequence ID" value="XM_016373779.1"/>
</dbReference>
<dbReference type="Gene3D" id="4.10.240.10">
    <property type="entry name" value="Zn(2)-C6 fungal-type DNA-binding domain"/>
    <property type="match status" value="1"/>
</dbReference>
<evidence type="ECO:0000313" key="8">
    <source>
        <dbReference type="EMBL" id="KIV89116.1"/>
    </source>
</evidence>
<dbReference type="GeneID" id="27326561"/>
<sequence length="779" mass="87819">MRSNRPDPVYESQARKYRSKRQRPCDICRQRKTQCKIPGSGGACELCDKLGRSCTFVLLPLRKERWPPEQSSSALQQPSRPSETFPTEQHRATQSDFDARHSDPMAIDVSAFENSVLEFDIDADSHPLLPVSDQLSSLGQRVPESQGGSAIDWSYLNFPISPLNNDFELSSRMSAVNDGSPQAFRPEHVSPVLYQTHAQRGDGAAGISSSDQDDMPEDLPPDKQEAPRNGEWSSEFSLDERPGYSSQLVGLSSETDPFLLRHYQYDMRDTFRMFALDFRKVTDDMNMPGPLASPQPSHIPVTDIPVQFVMTDEEICKEDVKSIDTDFAGFSTEAEDHALLYEIVPIDLGSRLLKLFFKFIQPSYPVLSSHDHNGEYRNCNCSTGLRAAVYALAAPYYFLDDYLSVDRGYQQPSTEKLWGIAHRGLQRDSRKSHIGLVQLSLLLLHRPPQNYAVADNPSSWALACSVLAAAETFGLNLDPSDWKLPSHEVRLRKRLWWLVHVEHTWRALVSGRPSHIAASNWDVSELTADDFDLDDIADPEARSCVQAQSPYFMALCSLSTIASEILDALYSIKSIRQATTLEALLARAHPLRMMIQQWRQKLPPDVLKPTKELMEDDGLDNCGPLRLTYLTLELLVFRALLRPLAYQPGTSEQAMSEPRSTIFQNSQSCAKLVLELVAALKANHFVNFWPSYTRDQLSYMTNFALLLFVQSPSIAMAKENKLLLDKWRITARMQSRAWPVLKLAVMRLDAVVWKGLDHIVSWAGKGSPAELLLRKTDNG</sequence>
<dbReference type="EMBL" id="KN847525">
    <property type="protein sequence ID" value="KIV89116.1"/>
    <property type="molecule type" value="Genomic_DNA"/>
</dbReference>
<dbReference type="SMART" id="SM00066">
    <property type="entry name" value="GAL4"/>
    <property type="match status" value="1"/>
</dbReference>
<dbReference type="Pfam" id="PF04082">
    <property type="entry name" value="Fungal_trans"/>
    <property type="match status" value="1"/>
</dbReference>
<evidence type="ECO:0000256" key="5">
    <source>
        <dbReference type="ARBA" id="ARBA00023242"/>
    </source>
</evidence>
<feature type="domain" description="Zn(2)-C6 fungal-type" evidence="7">
    <location>
        <begin position="24"/>
        <end position="56"/>
    </location>
</feature>
<evidence type="ECO:0000256" key="4">
    <source>
        <dbReference type="ARBA" id="ARBA00023163"/>
    </source>
</evidence>
<name>A0A0D1XLR2_EXOME</name>
<dbReference type="PANTHER" id="PTHR31668">
    <property type="entry name" value="GLUCOSE TRANSPORT TRANSCRIPTION REGULATOR RGT1-RELATED-RELATED"/>
    <property type="match status" value="1"/>
</dbReference>
<organism evidence="8 9">
    <name type="scientific">Exophiala mesophila</name>
    <name type="common">Black yeast-like fungus</name>
    <dbReference type="NCBI Taxonomy" id="212818"/>
    <lineage>
        <taxon>Eukaryota</taxon>
        <taxon>Fungi</taxon>
        <taxon>Dikarya</taxon>
        <taxon>Ascomycota</taxon>
        <taxon>Pezizomycotina</taxon>
        <taxon>Eurotiomycetes</taxon>
        <taxon>Chaetothyriomycetidae</taxon>
        <taxon>Chaetothyriales</taxon>
        <taxon>Herpotrichiellaceae</taxon>
        <taxon>Exophiala</taxon>
    </lineage>
</organism>
<evidence type="ECO:0000256" key="1">
    <source>
        <dbReference type="ARBA" id="ARBA00022723"/>
    </source>
</evidence>
<dbReference type="GO" id="GO:0003677">
    <property type="term" value="F:DNA binding"/>
    <property type="evidence" value="ECO:0007669"/>
    <property type="project" value="UniProtKB-KW"/>
</dbReference>
<keyword evidence="9" id="KW-1185">Reference proteome</keyword>
<feature type="compositionally biased region" description="Basic and acidic residues" evidence="6">
    <location>
        <begin position="88"/>
        <end position="100"/>
    </location>
</feature>